<name>A0ACC0VUN6_9STRA</name>
<dbReference type="EMBL" id="CM047586">
    <property type="protein sequence ID" value="KAI9909466.1"/>
    <property type="molecule type" value="Genomic_DNA"/>
</dbReference>
<accession>A0ACC0VUN6</accession>
<dbReference type="Proteomes" id="UP001163321">
    <property type="component" value="Chromosome 7"/>
</dbReference>
<protein>
    <submittedName>
        <fullName evidence="1">Uncharacterized protein</fullName>
    </submittedName>
</protein>
<proteinExistence type="predicted"/>
<evidence type="ECO:0000313" key="2">
    <source>
        <dbReference type="Proteomes" id="UP001163321"/>
    </source>
</evidence>
<keyword evidence="2" id="KW-1185">Reference proteome</keyword>
<gene>
    <name evidence="1" type="ORF">PsorP6_015307</name>
</gene>
<organism evidence="1 2">
    <name type="scientific">Peronosclerospora sorghi</name>
    <dbReference type="NCBI Taxonomy" id="230839"/>
    <lineage>
        <taxon>Eukaryota</taxon>
        <taxon>Sar</taxon>
        <taxon>Stramenopiles</taxon>
        <taxon>Oomycota</taxon>
        <taxon>Peronosporomycetes</taxon>
        <taxon>Peronosporales</taxon>
        <taxon>Peronosporaceae</taxon>
        <taxon>Peronosclerospora</taxon>
    </lineage>
</organism>
<reference evidence="1 2" key="1">
    <citation type="journal article" date="2022" name="bioRxiv">
        <title>The genome of the oomycete Peronosclerospora sorghi, a cosmopolitan pathogen of maize and sorghum, is inflated with dispersed pseudogenes.</title>
        <authorList>
            <person name="Fletcher K."/>
            <person name="Martin F."/>
            <person name="Isakeit T."/>
            <person name="Cavanaugh K."/>
            <person name="Magill C."/>
            <person name="Michelmore R."/>
        </authorList>
    </citation>
    <scope>NUCLEOTIDE SEQUENCE [LARGE SCALE GENOMIC DNA]</scope>
    <source>
        <strain evidence="1">P6</strain>
    </source>
</reference>
<sequence>MRVAAAVVPINADIALIQTRKCSAANVRNNVFRSALSRTRLHSGEHHSFTFFRRSSEDTLSYVNHLTN</sequence>
<comment type="caution">
    <text evidence="1">The sequence shown here is derived from an EMBL/GenBank/DDBJ whole genome shotgun (WGS) entry which is preliminary data.</text>
</comment>
<evidence type="ECO:0000313" key="1">
    <source>
        <dbReference type="EMBL" id="KAI9909466.1"/>
    </source>
</evidence>